<feature type="compositionally biased region" description="Polar residues" evidence="1">
    <location>
        <begin position="437"/>
        <end position="447"/>
    </location>
</feature>
<dbReference type="Proteomes" id="UP000255355">
    <property type="component" value="Unassembled WGS sequence"/>
</dbReference>
<reference evidence="2 3" key="1">
    <citation type="submission" date="2018-07" db="EMBL/GenBank/DDBJ databases">
        <title>Genomic Encyclopedia of Type Strains, Phase IV (KMG-IV): sequencing the most valuable type-strain genomes for metagenomic binning, comparative biology and taxonomic classification.</title>
        <authorList>
            <person name="Goeker M."/>
        </authorList>
    </citation>
    <scope>NUCLEOTIDE SEQUENCE [LARGE SCALE GENOMIC DNA]</scope>
    <source>
        <strain evidence="2 3">DSM 44952</strain>
    </source>
</reference>
<comment type="caution">
    <text evidence="2">The sequence shown here is derived from an EMBL/GenBank/DDBJ whole genome shotgun (WGS) entry which is preliminary data.</text>
</comment>
<evidence type="ECO:0000256" key="1">
    <source>
        <dbReference type="SAM" id="MobiDB-lite"/>
    </source>
</evidence>
<gene>
    <name evidence="2" type="ORF">DFR68_10699</name>
</gene>
<evidence type="ECO:0000313" key="2">
    <source>
        <dbReference type="EMBL" id="RDI49664.1"/>
    </source>
</evidence>
<sequence length="447" mass="48425">MSELVTRAQIILLARTLHVSPHRLAHLERLGAEHLHDLQQRMAAVIFDEHAETFRRISKLVPFIPLSISMPLVQRIVPPMMTGRAAGAVGIDHPRKASETLTLLRTSYVADCAPYLDTRTIGTVAEIAPTESVIEVVNEVLRRRDYVTAGPFLGAATPELIAAVERGVPDDEGMIFSAAFAYSAASISAIMRQLLTGPAQRVPRMVHTVLIGSPELQSAALSVFARCDTDVVGAVGDILFSIGSTASIGTLVSNAGRMGVTAELLTFTGQLSPLSLDRMAANPVVAETDTLTGLVGALDGRTRPDSWRGLLELGVRLDGGSKRMLARLLSQLPEPTVGQLPQRATEAGLWPKLLDLIADADADVQARIGAIWAALPAERRTALQRHLDETATDPRLNILRGAIPTISVEEVFFRRRQMRRHGPGSADFERGWVPTRPRSNPSSERRG</sequence>
<dbReference type="EMBL" id="QQAZ01000006">
    <property type="protein sequence ID" value="RDI49664.1"/>
    <property type="molecule type" value="Genomic_DNA"/>
</dbReference>
<keyword evidence="3" id="KW-1185">Reference proteome</keyword>
<evidence type="ECO:0000313" key="3">
    <source>
        <dbReference type="Proteomes" id="UP000255355"/>
    </source>
</evidence>
<proteinExistence type="predicted"/>
<organism evidence="2 3">
    <name type="scientific">Nocardia mexicana</name>
    <dbReference type="NCBI Taxonomy" id="279262"/>
    <lineage>
        <taxon>Bacteria</taxon>
        <taxon>Bacillati</taxon>
        <taxon>Actinomycetota</taxon>
        <taxon>Actinomycetes</taxon>
        <taxon>Mycobacteriales</taxon>
        <taxon>Nocardiaceae</taxon>
        <taxon>Nocardia</taxon>
    </lineage>
</organism>
<accession>A0A370H1W9</accession>
<feature type="region of interest" description="Disordered" evidence="1">
    <location>
        <begin position="419"/>
        <end position="447"/>
    </location>
</feature>
<name>A0A370H1W9_9NOCA</name>
<dbReference type="RefSeq" id="WP_068017733.1">
    <property type="nucleotide sequence ID" value="NZ_QQAZ01000006.1"/>
</dbReference>
<dbReference type="STRING" id="1210089.GCA_001613165_02265"/>
<dbReference type="AlphaFoldDB" id="A0A370H1W9"/>
<protein>
    <submittedName>
        <fullName evidence="2">Uncharacterized protein</fullName>
    </submittedName>
</protein>